<keyword evidence="1" id="KW-0614">Plasmid</keyword>
<organism evidence="1 2">
    <name type="scientific">Rhizobium leguminosarum bv. trifolii (strain WSM2304)</name>
    <dbReference type="NCBI Taxonomy" id="395492"/>
    <lineage>
        <taxon>Bacteria</taxon>
        <taxon>Pseudomonadati</taxon>
        <taxon>Pseudomonadota</taxon>
        <taxon>Alphaproteobacteria</taxon>
        <taxon>Hyphomicrobiales</taxon>
        <taxon>Rhizobiaceae</taxon>
        <taxon>Rhizobium/Agrobacterium group</taxon>
        <taxon>Rhizobium</taxon>
    </lineage>
</organism>
<name>A0ABF7QU99_RHILW</name>
<dbReference type="Proteomes" id="UP000008330">
    <property type="component" value="Plasmid pRLG201"/>
</dbReference>
<accession>A0ABF7QU99</accession>
<dbReference type="KEGG" id="rlt:Rleg2_4486"/>
<reference evidence="1 2" key="1">
    <citation type="journal article" date="2010" name="Stand. Genomic Sci.">
        <title>Complete genome sequence of Rhizobium leguminosarum bv trifolii strain WSM2304, an effective microsymbiont of the South American clover Trifolium polymorphum.</title>
        <authorList>
            <person name="Reeve W."/>
            <person name="O'Hara G."/>
            <person name="Chain P."/>
            <person name="Ardley J."/>
            <person name="Brau L."/>
            <person name="Nandesena K."/>
            <person name="Tiwari R."/>
            <person name="Malfatti S."/>
            <person name="Kiss H."/>
            <person name="Lapidus A."/>
            <person name="Copeland A."/>
            <person name="Nolan M."/>
            <person name="Land M."/>
            <person name="Ivanova N."/>
            <person name="Mavromatis K."/>
            <person name="Markowitz V."/>
            <person name="Kyrpides N."/>
            <person name="Melino V."/>
            <person name="Denton M."/>
            <person name="Yates R."/>
            <person name="Howieson J."/>
        </authorList>
    </citation>
    <scope>NUCLEOTIDE SEQUENCE [LARGE SCALE GENOMIC DNA]</scope>
    <source>
        <strain evidence="1 2">WSM2304</strain>
    </source>
</reference>
<dbReference type="EMBL" id="CP001192">
    <property type="protein sequence ID" value="ACI57742.1"/>
    <property type="molecule type" value="Genomic_DNA"/>
</dbReference>
<evidence type="ECO:0000313" key="1">
    <source>
        <dbReference type="EMBL" id="ACI57742.1"/>
    </source>
</evidence>
<dbReference type="AlphaFoldDB" id="A0ABF7QU99"/>
<keyword evidence="2" id="KW-1185">Reference proteome</keyword>
<evidence type="ECO:0000313" key="2">
    <source>
        <dbReference type="Proteomes" id="UP000008330"/>
    </source>
</evidence>
<sequence>MAGRKPAILHSSGICRQNYWMLNGKYFALIMS</sequence>
<geneLocation type="plasmid" evidence="1 2">
    <name>pRLG201</name>
</geneLocation>
<protein>
    <submittedName>
        <fullName evidence="1">Uncharacterized protein</fullName>
    </submittedName>
</protein>
<gene>
    <name evidence="1" type="ordered locus">Rleg2_4486</name>
</gene>
<proteinExistence type="predicted"/>